<evidence type="ECO:0000313" key="1">
    <source>
        <dbReference type="EMBL" id="MBA0734722.1"/>
    </source>
</evidence>
<dbReference type="SUPFAM" id="SSF56219">
    <property type="entry name" value="DNase I-like"/>
    <property type="match status" value="1"/>
</dbReference>
<proteinExistence type="predicted"/>
<dbReference type="AlphaFoldDB" id="A0A7J9BER8"/>
<evidence type="ECO:0000313" key="2">
    <source>
        <dbReference type="Proteomes" id="UP000593579"/>
    </source>
</evidence>
<reference evidence="1 2" key="1">
    <citation type="journal article" date="2019" name="Genome Biol. Evol.">
        <title>Insights into the evolution of the New World diploid cottons (Gossypium, subgenus Houzingenia) based on genome sequencing.</title>
        <authorList>
            <person name="Grover C.E."/>
            <person name="Arick M.A. 2nd"/>
            <person name="Thrash A."/>
            <person name="Conover J.L."/>
            <person name="Sanders W.S."/>
            <person name="Peterson D.G."/>
            <person name="Frelichowski J.E."/>
            <person name="Scheffler J.A."/>
            <person name="Scheffler B.E."/>
            <person name="Wendel J.F."/>
        </authorList>
    </citation>
    <scope>NUCLEOTIDE SEQUENCE [LARGE SCALE GENOMIC DNA]</scope>
    <source>
        <strain evidence="1">5</strain>
        <tissue evidence="1">Leaf</tissue>
    </source>
</reference>
<dbReference type="EMBL" id="JABEZY010000002">
    <property type="protein sequence ID" value="MBA0734722.1"/>
    <property type="molecule type" value="Genomic_DNA"/>
</dbReference>
<sequence length="158" mass="18095">MKGSNRELSKVEGRGIWDPAAIERSRGLITIWDKGMFTTNMEFCGNRFIAIEGKWVCGGMETVLINVYAPNNLEGSKEFGDFINRCKLVDLPLLGKKFTWIGLDNKRNKLDRFLLKEEWLVQLKAYNGKNEEVMLSKLVERVSSTVLVPDVECEKYNV</sequence>
<organism evidence="1 2">
    <name type="scientific">Gossypium gossypioides</name>
    <name type="common">Mexican cotton</name>
    <name type="synonym">Selera gossypioides</name>
    <dbReference type="NCBI Taxonomy" id="34282"/>
    <lineage>
        <taxon>Eukaryota</taxon>
        <taxon>Viridiplantae</taxon>
        <taxon>Streptophyta</taxon>
        <taxon>Embryophyta</taxon>
        <taxon>Tracheophyta</taxon>
        <taxon>Spermatophyta</taxon>
        <taxon>Magnoliopsida</taxon>
        <taxon>eudicotyledons</taxon>
        <taxon>Gunneridae</taxon>
        <taxon>Pentapetalae</taxon>
        <taxon>rosids</taxon>
        <taxon>malvids</taxon>
        <taxon>Malvales</taxon>
        <taxon>Malvaceae</taxon>
        <taxon>Malvoideae</taxon>
        <taxon>Gossypium</taxon>
    </lineage>
</organism>
<comment type="caution">
    <text evidence="1">The sequence shown here is derived from an EMBL/GenBank/DDBJ whole genome shotgun (WGS) entry which is preliminary data.</text>
</comment>
<protein>
    <submittedName>
        <fullName evidence="1">Uncharacterized protein</fullName>
    </submittedName>
</protein>
<name>A0A7J9BER8_GOSGO</name>
<feature type="non-terminal residue" evidence="1">
    <location>
        <position position="158"/>
    </location>
</feature>
<dbReference type="OrthoDB" id="1881450at2759"/>
<dbReference type="InterPro" id="IPR036691">
    <property type="entry name" value="Endo/exonu/phosph_ase_sf"/>
</dbReference>
<gene>
    <name evidence="1" type="ORF">Gogos_018617</name>
</gene>
<dbReference type="Proteomes" id="UP000593579">
    <property type="component" value="Unassembled WGS sequence"/>
</dbReference>
<keyword evidence="2" id="KW-1185">Reference proteome</keyword>
<accession>A0A7J9BER8</accession>